<comment type="similarity">
    <text evidence="7">Belongs to the TPP enzyme family. MenD subfamily.</text>
</comment>
<evidence type="ECO:0000256" key="7">
    <source>
        <dbReference type="HAMAP-Rule" id="MF_01659"/>
    </source>
</evidence>
<comment type="pathway">
    <text evidence="7">Quinol/quinone metabolism; menaquinone biosynthesis.</text>
</comment>
<keyword evidence="3 7" id="KW-0479">Metal-binding</keyword>
<organism evidence="11 12">
    <name type="scientific">Vibrio stylophorae</name>
    <dbReference type="NCBI Taxonomy" id="659351"/>
    <lineage>
        <taxon>Bacteria</taxon>
        <taxon>Pseudomonadati</taxon>
        <taxon>Pseudomonadota</taxon>
        <taxon>Gammaproteobacteria</taxon>
        <taxon>Vibrionales</taxon>
        <taxon>Vibrionaceae</taxon>
        <taxon>Vibrio</taxon>
    </lineage>
</organism>
<dbReference type="Gene3D" id="3.40.50.970">
    <property type="match status" value="2"/>
</dbReference>
<dbReference type="Pfam" id="PF16582">
    <property type="entry name" value="TPP_enzyme_M_2"/>
    <property type="match status" value="1"/>
</dbReference>
<evidence type="ECO:0000256" key="1">
    <source>
        <dbReference type="ARBA" id="ARBA00022428"/>
    </source>
</evidence>
<dbReference type="HAMAP" id="MF_01659">
    <property type="entry name" value="MenD"/>
    <property type="match status" value="1"/>
</dbReference>
<evidence type="ECO:0000256" key="5">
    <source>
        <dbReference type="ARBA" id="ARBA00023052"/>
    </source>
</evidence>
<dbReference type="InterPro" id="IPR029035">
    <property type="entry name" value="DHS-like_NAD/FAD-binding_dom"/>
</dbReference>
<name>A0ABM8ZUG8_9VIBR</name>
<reference evidence="11" key="1">
    <citation type="submission" date="2021-11" db="EMBL/GenBank/DDBJ databases">
        <authorList>
            <person name="Rodrigo-Torres L."/>
            <person name="Arahal R. D."/>
            <person name="Lucena T."/>
        </authorList>
    </citation>
    <scope>NUCLEOTIDE SEQUENCE</scope>
    <source>
        <strain evidence="11">CECT 7929</strain>
    </source>
</reference>
<evidence type="ECO:0000313" key="12">
    <source>
        <dbReference type="Proteomes" id="UP000838672"/>
    </source>
</evidence>
<dbReference type="SUPFAM" id="SSF52467">
    <property type="entry name" value="DHS-like NAD/FAD-binding domain"/>
    <property type="match status" value="1"/>
</dbReference>
<feature type="domain" description="Thiamine pyrophosphate enzyme TPP-binding" evidence="8">
    <location>
        <begin position="425"/>
        <end position="552"/>
    </location>
</feature>
<dbReference type="RefSeq" id="WP_237466259.1">
    <property type="nucleotide sequence ID" value="NZ_CAKLDI010000001.1"/>
</dbReference>
<comment type="cofactor">
    <cofactor evidence="7">
        <name>Mg(2+)</name>
        <dbReference type="ChEBI" id="CHEBI:18420"/>
    </cofactor>
    <cofactor evidence="7">
        <name>Mn(2+)</name>
        <dbReference type="ChEBI" id="CHEBI:29035"/>
    </cofactor>
</comment>
<dbReference type="EC" id="2.2.1.9" evidence="7"/>
<comment type="cofactor">
    <cofactor evidence="7">
        <name>thiamine diphosphate</name>
        <dbReference type="ChEBI" id="CHEBI:58937"/>
    </cofactor>
    <text evidence="7">Binds 1 thiamine pyrophosphate per subunit.</text>
</comment>
<proteinExistence type="inferred from homology"/>
<dbReference type="CDD" id="cd02009">
    <property type="entry name" value="TPP_SHCHC_synthase"/>
    <property type="match status" value="1"/>
</dbReference>
<dbReference type="InterPro" id="IPR012001">
    <property type="entry name" value="Thiamin_PyroP_enz_TPP-bd_dom"/>
</dbReference>
<dbReference type="NCBIfam" id="TIGR00173">
    <property type="entry name" value="menD"/>
    <property type="match status" value="1"/>
</dbReference>
<gene>
    <name evidence="7 11" type="primary">menD</name>
    <name evidence="11" type="ORF">VST7929_01719</name>
</gene>
<comment type="caution">
    <text evidence="11">The sequence shown here is derived from an EMBL/GenBank/DDBJ whole genome shotgun (WGS) entry which is preliminary data.</text>
</comment>
<dbReference type="Pfam" id="PF02776">
    <property type="entry name" value="TPP_enzyme_N"/>
    <property type="match status" value="1"/>
</dbReference>
<dbReference type="GO" id="GO:0070204">
    <property type="term" value="F:2-succinyl-5-enolpyruvyl-6-hydroxy-3-cyclohexene-1-carboxylic-acid synthase activity"/>
    <property type="evidence" value="ECO:0007669"/>
    <property type="project" value="UniProtKB-EC"/>
</dbReference>
<evidence type="ECO:0000259" key="10">
    <source>
        <dbReference type="Pfam" id="PF16582"/>
    </source>
</evidence>
<evidence type="ECO:0000256" key="3">
    <source>
        <dbReference type="ARBA" id="ARBA00022723"/>
    </source>
</evidence>
<dbReference type="PANTHER" id="PTHR42916:SF1">
    <property type="entry name" value="PROTEIN PHYLLO, CHLOROPLASTIC"/>
    <property type="match status" value="1"/>
</dbReference>
<dbReference type="PIRSF" id="PIRSF004983">
    <property type="entry name" value="MenD"/>
    <property type="match status" value="1"/>
</dbReference>
<comment type="function">
    <text evidence="7">Catalyzes the thiamine diphosphate-dependent decarboxylation of 2-oxoglutarate and the subsequent addition of the resulting succinic semialdehyde-thiamine pyrophosphate anion to isochorismate to yield 2-succinyl-5-enolpyruvyl-6-hydroxy-3-cyclohexene-1-carboxylate (SEPHCHC).</text>
</comment>
<dbReference type="Pfam" id="PF02775">
    <property type="entry name" value="TPP_enzyme_C"/>
    <property type="match status" value="1"/>
</dbReference>
<keyword evidence="5 7" id="KW-0786">Thiamine pyrophosphate</keyword>
<evidence type="ECO:0000259" key="8">
    <source>
        <dbReference type="Pfam" id="PF02775"/>
    </source>
</evidence>
<comment type="pathway">
    <text evidence="7">Quinol/quinone metabolism; 1,4-dihydroxy-2-naphthoate biosynthesis; 1,4-dihydroxy-2-naphthoate from chorismate: step 2/7.</text>
</comment>
<protein>
    <recommendedName>
        <fullName evidence="7">2-succinyl-5-enolpyruvyl-6-hydroxy-3-cyclohexene-1-carboxylate synthase</fullName>
        <shortName evidence="7">SEPHCHC synthase</shortName>
        <ecNumber evidence="7">2.2.1.9</ecNumber>
    </recommendedName>
    <alternativeName>
        <fullName evidence="7">Menaquinone biosynthesis protein MenD</fullName>
    </alternativeName>
</protein>
<feature type="domain" description="Menaquinone biosynthesis protein MenD middle" evidence="10">
    <location>
        <begin position="195"/>
        <end position="409"/>
    </location>
</feature>
<evidence type="ECO:0000313" key="11">
    <source>
        <dbReference type="EMBL" id="CAH0533843.1"/>
    </source>
</evidence>
<dbReference type="EMBL" id="CAKLDI010000001">
    <property type="protein sequence ID" value="CAH0533843.1"/>
    <property type="molecule type" value="Genomic_DNA"/>
</dbReference>
<sequence length="581" mass="64055">MKQAVINRIWAQLLLEECVRNGVHHVCIAPGSRSTPLTMAAYDLAQAQRITIHTHFDERGLGFLALGLAKASATPVAVIVTSGTAVANLMPAVCEAKLTGEPLLLLTADRPAELIDCGANQAIVQTDLFQSQVCHRALLPTANEQIAPQWLLSEVDKAMAAQRQQGGAVHLNCPFAEPLYCNDGLWQQQRAERREYLTPIDPWLDDETRALYIEHQCERKVIWSESLKARWQQASGQRGVMVLGQISPAQAKAATALAEQLGWPVLADVQANTSSEWHSFDAWLPLSQNELLLNKAEVVVQCGARLVSKNLMQWIAMQPWQSQWRLTSQSGQLDPDHLPGVHLIGDIDVQLQIMQQQARANGGSGWADSLKEQAQLVQQNLPWQQGRCDELMLAAELCQHLPEDCDLFIGNSLMVRLLDKVGQVQAKGEGQVFTNRGASGIDGLIATATGVQRARQKPMCLILGDTSMLYDLNSLALLKQVSAPLLVLVTNNDGGAIFDLLPVDIDAKEQLYQMPHGLHFEFAARMFQLGYQSFELRSELAELFEKAMSRQQTLIAELQTAPQSAVRAINSLNQRLAGDEL</sequence>
<comment type="catalytic activity">
    <reaction evidence="7">
        <text>isochorismate + 2-oxoglutarate + H(+) = 5-enolpyruvoyl-6-hydroxy-2-succinyl-cyclohex-3-ene-1-carboxylate + CO2</text>
        <dbReference type="Rhea" id="RHEA:25593"/>
        <dbReference type="ChEBI" id="CHEBI:15378"/>
        <dbReference type="ChEBI" id="CHEBI:16526"/>
        <dbReference type="ChEBI" id="CHEBI:16810"/>
        <dbReference type="ChEBI" id="CHEBI:29780"/>
        <dbReference type="ChEBI" id="CHEBI:58818"/>
        <dbReference type="EC" id="2.2.1.9"/>
    </reaction>
</comment>
<comment type="subunit">
    <text evidence="7">Homodimer.</text>
</comment>
<dbReference type="InterPro" id="IPR011766">
    <property type="entry name" value="TPP_enzyme_TPP-bd"/>
</dbReference>
<keyword evidence="2 7" id="KW-0808">Transferase</keyword>
<dbReference type="InterPro" id="IPR032264">
    <property type="entry name" value="MenD_middle"/>
</dbReference>
<keyword evidence="1 7" id="KW-0474">Menaquinone biosynthesis</keyword>
<feature type="domain" description="Thiamine pyrophosphate enzyme N-terminal TPP-binding" evidence="9">
    <location>
        <begin position="11"/>
        <end position="123"/>
    </location>
</feature>
<dbReference type="Gene3D" id="3.40.50.1220">
    <property type="entry name" value="TPP-binding domain"/>
    <property type="match status" value="1"/>
</dbReference>
<dbReference type="PANTHER" id="PTHR42916">
    <property type="entry name" value="2-SUCCINYL-5-ENOLPYRUVYL-6-HYDROXY-3-CYCLOHEXENE-1-CARBOXYLATE SYNTHASE"/>
    <property type="match status" value="1"/>
</dbReference>
<evidence type="ECO:0000256" key="6">
    <source>
        <dbReference type="ARBA" id="ARBA00023211"/>
    </source>
</evidence>
<dbReference type="InterPro" id="IPR029061">
    <property type="entry name" value="THDP-binding"/>
</dbReference>
<dbReference type="CDD" id="cd07037">
    <property type="entry name" value="TPP_PYR_MenD"/>
    <property type="match status" value="1"/>
</dbReference>
<accession>A0ABM8ZUG8</accession>
<dbReference type="Proteomes" id="UP000838672">
    <property type="component" value="Unassembled WGS sequence"/>
</dbReference>
<keyword evidence="12" id="KW-1185">Reference proteome</keyword>
<evidence type="ECO:0000256" key="4">
    <source>
        <dbReference type="ARBA" id="ARBA00022842"/>
    </source>
</evidence>
<keyword evidence="6 7" id="KW-0464">Manganese</keyword>
<evidence type="ECO:0000256" key="2">
    <source>
        <dbReference type="ARBA" id="ARBA00022679"/>
    </source>
</evidence>
<dbReference type="InterPro" id="IPR004433">
    <property type="entry name" value="MenaQ_synth_MenD"/>
</dbReference>
<evidence type="ECO:0000259" key="9">
    <source>
        <dbReference type="Pfam" id="PF02776"/>
    </source>
</evidence>
<dbReference type="SUPFAM" id="SSF52518">
    <property type="entry name" value="Thiamin diphosphate-binding fold (THDP-binding)"/>
    <property type="match status" value="2"/>
</dbReference>
<keyword evidence="4 7" id="KW-0460">Magnesium</keyword>